<comment type="similarity">
    <text evidence="1">Belongs to the UPF0758 family.</text>
</comment>
<evidence type="ECO:0000313" key="9">
    <source>
        <dbReference type="Proteomes" id="UP000291269"/>
    </source>
</evidence>
<organism evidence="8 9">
    <name type="scientific">Candidatus Borkfalkia ceftriaxoniphila</name>
    <dbReference type="NCBI Taxonomy" id="2508949"/>
    <lineage>
        <taxon>Bacteria</taxon>
        <taxon>Bacillati</taxon>
        <taxon>Bacillota</taxon>
        <taxon>Clostridia</taxon>
        <taxon>Christensenellales</taxon>
        <taxon>Christensenellaceae</taxon>
        <taxon>Candidatus Borkfalkia</taxon>
    </lineage>
</organism>
<gene>
    <name evidence="8" type="ORF">ESZ91_02425</name>
</gene>
<dbReference type="Pfam" id="PF04002">
    <property type="entry name" value="RadC"/>
    <property type="match status" value="1"/>
</dbReference>
<keyword evidence="2" id="KW-0645">Protease</keyword>
<dbReference type="RefSeq" id="WP_129223768.1">
    <property type="nucleotide sequence ID" value="NZ_SDOZ01000002.1"/>
</dbReference>
<keyword evidence="5" id="KW-0862">Zinc</keyword>
<dbReference type="AlphaFoldDB" id="A0A4Q2KB90"/>
<dbReference type="InterPro" id="IPR020891">
    <property type="entry name" value="UPF0758_CS"/>
</dbReference>
<evidence type="ECO:0000256" key="6">
    <source>
        <dbReference type="ARBA" id="ARBA00023049"/>
    </source>
</evidence>
<dbReference type="GO" id="GO:0046872">
    <property type="term" value="F:metal ion binding"/>
    <property type="evidence" value="ECO:0007669"/>
    <property type="project" value="UniProtKB-KW"/>
</dbReference>
<dbReference type="PROSITE" id="PS50249">
    <property type="entry name" value="MPN"/>
    <property type="match status" value="1"/>
</dbReference>
<dbReference type="OrthoDB" id="9804482at2"/>
<dbReference type="Gene3D" id="1.10.150.20">
    <property type="entry name" value="5' to 3' exonuclease, C-terminal subdomain"/>
    <property type="match status" value="1"/>
</dbReference>
<keyword evidence="6" id="KW-0482">Metalloprotease</keyword>
<name>A0A4Q2KB90_9FIRM</name>
<dbReference type="PANTHER" id="PTHR30471">
    <property type="entry name" value="DNA REPAIR PROTEIN RADC"/>
    <property type="match status" value="1"/>
</dbReference>
<keyword evidence="9" id="KW-1185">Reference proteome</keyword>
<reference evidence="8 9" key="1">
    <citation type="journal article" date="2019" name="Gut">
        <title>Antibiotics-induced monodominance of a novel gut bacterial order.</title>
        <authorList>
            <person name="Hildebrand F."/>
            <person name="Moitinho-Silva L."/>
            <person name="Blasche S."/>
            <person name="Jahn M.T."/>
            <person name="Gossmann T.I."/>
            <person name="Heuerta-Cepas J."/>
            <person name="Hercog R."/>
            <person name="Luetge M."/>
            <person name="Bahram M."/>
            <person name="Pryszlak A."/>
            <person name="Alves R.J."/>
            <person name="Waszak S.M."/>
            <person name="Zhu A."/>
            <person name="Ye L."/>
            <person name="Costea P.I."/>
            <person name="Aalvink S."/>
            <person name="Belzer C."/>
            <person name="Forslund S.K."/>
            <person name="Sunagawa S."/>
            <person name="Hentschel U."/>
            <person name="Merten C."/>
            <person name="Patil K.R."/>
            <person name="Benes V."/>
            <person name="Bork P."/>
        </authorList>
    </citation>
    <scope>NUCLEOTIDE SEQUENCE [LARGE SCALE GENOMIC DNA]</scope>
    <source>
        <strain evidence="8 9">HDS1380</strain>
    </source>
</reference>
<protein>
    <recommendedName>
        <fullName evidence="7">MPN domain-containing protein</fullName>
    </recommendedName>
</protein>
<evidence type="ECO:0000256" key="5">
    <source>
        <dbReference type="ARBA" id="ARBA00022833"/>
    </source>
</evidence>
<keyword evidence="3" id="KW-0479">Metal-binding</keyword>
<evidence type="ECO:0000256" key="1">
    <source>
        <dbReference type="ARBA" id="ARBA00010243"/>
    </source>
</evidence>
<evidence type="ECO:0000256" key="2">
    <source>
        <dbReference type="ARBA" id="ARBA00022670"/>
    </source>
</evidence>
<dbReference type="PANTHER" id="PTHR30471:SF3">
    <property type="entry name" value="UPF0758 PROTEIN YEES-RELATED"/>
    <property type="match status" value="1"/>
</dbReference>
<evidence type="ECO:0000313" key="8">
    <source>
        <dbReference type="EMBL" id="RXZ61259.1"/>
    </source>
</evidence>
<evidence type="ECO:0000259" key="7">
    <source>
        <dbReference type="PROSITE" id="PS50249"/>
    </source>
</evidence>
<dbReference type="Proteomes" id="UP000291269">
    <property type="component" value="Unassembled WGS sequence"/>
</dbReference>
<dbReference type="PROSITE" id="PS01302">
    <property type="entry name" value="UPF0758"/>
    <property type="match status" value="1"/>
</dbReference>
<dbReference type="GO" id="GO:0008237">
    <property type="term" value="F:metallopeptidase activity"/>
    <property type="evidence" value="ECO:0007669"/>
    <property type="project" value="UniProtKB-KW"/>
</dbReference>
<dbReference type="Gene3D" id="3.40.140.10">
    <property type="entry name" value="Cytidine Deaminase, domain 2"/>
    <property type="match status" value="1"/>
</dbReference>
<evidence type="ECO:0000256" key="4">
    <source>
        <dbReference type="ARBA" id="ARBA00022801"/>
    </source>
</evidence>
<comment type="caution">
    <text evidence="8">The sequence shown here is derived from an EMBL/GenBank/DDBJ whole genome shotgun (WGS) entry which is preliminary data.</text>
</comment>
<evidence type="ECO:0000256" key="3">
    <source>
        <dbReference type="ARBA" id="ARBA00022723"/>
    </source>
</evidence>
<dbReference type="InterPro" id="IPR025657">
    <property type="entry name" value="RadC_JAB"/>
</dbReference>
<accession>A0A4Q2KB90</accession>
<dbReference type="SUPFAM" id="SSF47781">
    <property type="entry name" value="RuvA domain 2-like"/>
    <property type="match status" value="1"/>
</dbReference>
<dbReference type="InterPro" id="IPR001405">
    <property type="entry name" value="UPF0758"/>
</dbReference>
<feature type="domain" description="MPN" evidence="7">
    <location>
        <begin position="97"/>
        <end position="219"/>
    </location>
</feature>
<sequence>MHEGHRQRLYDKFSRDTKALSDHEILELMLFPLLPRVNTNAIAHDLLSAFGDLNGVLGATEKQLCTVRGIGSSAARSLAVIGEAFRRQGGVVRKKPKIMGLHDVKEIVRELFEDCDTEKVEMLLLNASRRLMLVKTVTDYKIDSVGIPPMEIAETLVSVKPRSVIFAHNHPSGSAQPSLEDDRATGMLSALLSMHNVSLFDHIIYAKGEIFSYFMQTNMKEIYEEFKFENLIKNKDIRKL</sequence>
<proteinExistence type="inferred from homology"/>
<dbReference type="EMBL" id="SDOZ01000002">
    <property type="protein sequence ID" value="RXZ61259.1"/>
    <property type="molecule type" value="Genomic_DNA"/>
</dbReference>
<dbReference type="InterPro" id="IPR037518">
    <property type="entry name" value="MPN"/>
</dbReference>
<dbReference type="GO" id="GO:0006508">
    <property type="term" value="P:proteolysis"/>
    <property type="evidence" value="ECO:0007669"/>
    <property type="project" value="UniProtKB-KW"/>
</dbReference>
<dbReference type="InterPro" id="IPR010994">
    <property type="entry name" value="RuvA_2-like"/>
</dbReference>
<keyword evidence="4" id="KW-0378">Hydrolase</keyword>